<keyword evidence="1" id="KW-0378">Hydrolase</keyword>
<dbReference type="InterPro" id="IPR007466">
    <property type="entry name" value="Peptidyl-Arg-deiminase_porph"/>
</dbReference>
<name>A0ABV4AMP1_9GAMM</name>
<dbReference type="Gene3D" id="3.75.10.10">
    <property type="entry name" value="L-arginine/glycine Amidinotransferase, Chain A"/>
    <property type="match status" value="1"/>
</dbReference>
<evidence type="ECO:0000313" key="3">
    <source>
        <dbReference type="Proteomes" id="UP001562159"/>
    </source>
</evidence>
<protein>
    <submittedName>
        <fullName evidence="2">Agmatine/peptidylarginine deiminase</fullName>
    </submittedName>
</protein>
<dbReference type="PANTHER" id="PTHR31377">
    <property type="entry name" value="AGMATINE DEIMINASE-RELATED"/>
    <property type="match status" value="1"/>
</dbReference>
<sequence length="344" mass="37701">MTEPRWRLPAEWEPQAAVLIAWPHAGTDWAERLAEVETTYVALAAAVTRFQRLVVVVADADVHAHAEALLRAAGVELSRIRFVELPYDDTWLRDSGPITLQDGDGRFQLADFRFTGWGGKFGAEQDDALIAGLVAAGVFGEASHRRIDWALEGGGIESDGAGSVLTTWKCLHQRHPEQSREAMSAILRDNLHASRILWLDHGYLEGDDTDAHIDTLARFAPGGHIVYQACDDASDKHHDELARMGVELAALRTVDGRPYTLHPLPWAQPIIDEGRRLAASYANYLIVDGAVLVPAYGDAADDEAARIIGSAHPGREIVQVPCRPLIWQNGSLHCITMQLPVGLV</sequence>
<comment type="caution">
    <text evidence="2">The sequence shown here is derived from an EMBL/GenBank/DDBJ whole genome shotgun (WGS) entry which is preliminary data.</text>
</comment>
<reference evidence="2 3" key="1">
    <citation type="submission" date="2024-07" db="EMBL/GenBank/DDBJ databases">
        <title>Molecular mechanisms and environmental adaptations of flagellar loss and biofilm growth of Rhodanobacter under environmental stress.</title>
        <authorList>
            <person name="Chen M."/>
        </authorList>
    </citation>
    <scope>NUCLEOTIDE SEQUENCE [LARGE SCALE GENOMIC DNA]</scope>
    <source>
        <strain evidence="2 3">RS22</strain>
    </source>
</reference>
<keyword evidence="3" id="KW-1185">Reference proteome</keyword>
<accession>A0ABV4AMP1</accession>
<gene>
    <name evidence="2" type="ORF">AB7878_00410</name>
</gene>
<evidence type="ECO:0000313" key="2">
    <source>
        <dbReference type="EMBL" id="MEY2180874.1"/>
    </source>
</evidence>
<dbReference type="Pfam" id="PF04371">
    <property type="entry name" value="PAD_porph"/>
    <property type="match status" value="1"/>
</dbReference>
<organism evidence="2 3">
    <name type="scientific">Rhodanobacter humi</name>
    <dbReference type="NCBI Taxonomy" id="1888173"/>
    <lineage>
        <taxon>Bacteria</taxon>
        <taxon>Pseudomonadati</taxon>
        <taxon>Pseudomonadota</taxon>
        <taxon>Gammaproteobacteria</taxon>
        <taxon>Lysobacterales</taxon>
        <taxon>Rhodanobacteraceae</taxon>
        <taxon>Rhodanobacter</taxon>
    </lineage>
</organism>
<evidence type="ECO:0000256" key="1">
    <source>
        <dbReference type="ARBA" id="ARBA00022801"/>
    </source>
</evidence>
<dbReference type="SUPFAM" id="SSF55909">
    <property type="entry name" value="Pentein"/>
    <property type="match status" value="1"/>
</dbReference>
<proteinExistence type="predicted"/>
<dbReference type="PANTHER" id="PTHR31377:SF0">
    <property type="entry name" value="AGMATINE DEIMINASE-RELATED"/>
    <property type="match status" value="1"/>
</dbReference>
<dbReference type="Proteomes" id="UP001562159">
    <property type="component" value="Unassembled WGS sequence"/>
</dbReference>
<dbReference type="EMBL" id="JBGBPY010000001">
    <property type="protein sequence ID" value="MEY2180874.1"/>
    <property type="molecule type" value="Genomic_DNA"/>
</dbReference>